<name>A0AAE3FGJ7_9BACT</name>
<gene>
    <name evidence="4" type="ORF">MR241_04155</name>
</gene>
<dbReference type="AlphaFoldDB" id="A0AAE3FGJ7"/>
<reference evidence="4 5" key="1">
    <citation type="submission" date="2022-03" db="EMBL/GenBank/DDBJ databases">
        <title>Metagenome-assembled genomes from swine fecal metagenomes.</title>
        <authorList>
            <person name="Holman D.B."/>
            <person name="Kommadath A."/>
        </authorList>
    </citation>
    <scope>NUCLEOTIDE SEQUENCE [LARGE SCALE GENOMIC DNA]</scope>
    <source>
        <strain evidence="4">SUG147</strain>
    </source>
</reference>
<evidence type="ECO:0000256" key="1">
    <source>
        <dbReference type="SAM" id="Coils"/>
    </source>
</evidence>
<proteinExistence type="predicted"/>
<keyword evidence="3" id="KW-0472">Membrane</keyword>
<keyword evidence="3" id="KW-1133">Transmembrane helix</keyword>
<keyword evidence="1" id="KW-0175">Coiled coil</keyword>
<accession>A0AAE3FGJ7</accession>
<feature type="region of interest" description="Disordered" evidence="2">
    <location>
        <begin position="1"/>
        <end position="39"/>
    </location>
</feature>
<feature type="transmembrane region" description="Helical" evidence="3">
    <location>
        <begin position="114"/>
        <end position="135"/>
    </location>
</feature>
<protein>
    <submittedName>
        <fullName evidence="4">Septum formation initiator family protein</fullName>
    </submittedName>
</protein>
<dbReference type="InterPro" id="IPR007060">
    <property type="entry name" value="FtsL/DivIC"/>
</dbReference>
<sequence length="219" mass="24175">MTSDVSKKKTVAASGQDVISGKKNPRPRSASDIINKKTVSHDRRVTGYTRVKSGELRRRPASRTPDMSNPNARVVNPGVSIGSLTTAKRERAAALPAVRTEPTVRTISDTKKQAFPFSIVFMSLICSVLFMYMIFNYVKINEHTSAVSDLKKEIATLSAEKDDLTAKLDRKNDLTYIEKVAKEQLGMVKIDEIIKKYVTMDPDDVITSFGKNTGTSSAD</sequence>
<organism evidence="4 5">
    <name type="scientific">Candidatus Colimorpha enterica</name>
    <dbReference type="NCBI Taxonomy" id="3083063"/>
    <lineage>
        <taxon>Bacteria</taxon>
        <taxon>Pseudomonadati</taxon>
        <taxon>Bacteroidota</taxon>
        <taxon>Bacteroidia</taxon>
        <taxon>Bacteroidales</taxon>
        <taxon>Candidatus Colimorpha</taxon>
    </lineage>
</organism>
<comment type="caution">
    <text evidence="4">The sequence shown here is derived from an EMBL/GenBank/DDBJ whole genome shotgun (WGS) entry which is preliminary data.</text>
</comment>
<dbReference type="Proteomes" id="UP001139365">
    <property type="component" value="Unassembled WGS sequence"/>
</dbReference>
<dbReference type="EMBL" id="JALEMU010000067">
    <property type="protein sequence ID" value="MCI5755469.1"/>
    <property type="molecule type" value="Genomic_DNA"/>
</dbReference>
<dbReference type="Pfam" id="PF04977">
    <property type="entry name" value="DivIC"/>
    <property type="match status" value="1"/>
</dbReference>
<keyword evidence="3" id="KW-0812">Transmembrane</keyword>
<evidence type="ECO:0000256" key="3">
    <source>
        <dbReference type="SAM" id="Phobius"/>
    </source>
</evidence>
<feature type="region of interest" description="Disordered" evidence="2">
    <location>
        <begin position="52"/>
        <end position="78"/>
    </location>
</feature>
<evidence type="ECO:0000256" key="2">
    <source>
        <dbReference type="SAM" id="MobiDB-lite"/>
    </source>
</evidence>
<evidence type="ECO:0000313" key="5">
    <source>
        <dbReference type="Proteomes" id="UP001139365"/>
    </source>
</evidence>
<evidence type="ECO:0000313" key="4">
    <source>
        <dbReference type="EMBL" id="MCI5755469.1"/>
    </source>
</evidence>
<feature type="coiled-coil region" evidence="1">
    <location>
        <begin position="140"/>
        <end position="174"/>
    </location>
</feature>